<proteinExistence type="predicted"/>
<dbReference type="EMBL" id="JALJOS010000005">
    <property type="protein sequence ID" value="KAK9838627.1"/>
    <property type="molecule type" value="Genomic_DNA"/>
</dbReference>
<protein>
    <submittedName>
        <fullName evidence="1">Uncharacterized protein</fullName>
    </submittedName>
</protein>
<dbReference type="PANTHER" id="PTHR28630:SF3">
    <property type="entry name" value="PEROXIREDOXIN-LIKE 2C"/>
    <property type="match status" value="1"/>
</dbReference>
<sequence>MVLPETDKAGVKLYLITIGPAPRGKEFSKLTGFPEDRLLADPDNVTYSAMGFKQGFFSTFLNPKTPISIFQRVFKDGASGLKEVLPKTKMWIPGKAYKQGTQQGGALAFNGKQCFWEHYDEATAAHADPEEVKKVALSK</sequence>
<dbReference type="PANTHER" id="PTHR28630">
    <property type="match status" value="1"/>
</dbReference>
<reference evidence="1 2" key="1">
    <citation type="journal article" date="2024" name="Nat. Commun.">
        <title>Phylogenomics reveals the evolutionary origins of lichenization in chlorophyte algae.</title>
        <authorList>
            <person name="Puginier C."/>
            <person name="Libourel C."/>
            <person name="Otte J."/>
            <person name="Skaloud P."/>
            <person name="Haon M."/>
            <person name="Grisel S."/>
            <person name="Petersen M."/>
            <person name="Berrin J.G."/>
            <person name="Delaux P.M."/>
            <person name="Dal Grande F."/>
            <person name="Keller J."/>
        </authorList>
    </citation>
    <scope>NUCLEOTIDE SEQUENCE [LARGE SCALE GENOMIC DNA]</scope>
    <source>
        <strain evidence="1 2">SAG 2145</strain>
    </source>
</reference>
<dbReference type="Proteomes" id="UP001438707">
    <property type="component" value="Unassembled WGS sequence"/>
</dbReference>
<dbReference type="Pfam" id="PF13911">
    <property type="entry name" value="AhpC-TSA_2"/>
    <property type="match status" value="1"/>
</dbReference>
<organism evidence="1 2">
    <name type="scientific">Apatococcus lobatus</name>
    <dbReference type="NCBI Taxonomy" id="904363"/>
    <lineage>
        <taxon>Eukaryota</taxon>
        <taxon>Viridiplantae</taxon>
        <taxon>Chlorophyta</taxon>
        <taxon>core chlorophytes</taxon>
        <taxon>Trebouxiophyceae</taxon>
        <taxon>Chlorellales</taxon>
        <taxon>Chlorellaceae</taxon>
        <taxon>Apatococcus</taxon>
    </lineage>
</organism>
<name>A0AAW1RYF7_9CHLO</name>
<keyword evidence="2" id="KW-1185">Reference proteome</keyword>
<dbReference type="AlphaFoldDB" id="A0AAW1RYF7"/>
<dbReference type="InterPro" id="IPR032801">
    <property type="entry name" value="PXL2A/B/C"/>
</dbReference>
<evidence type="ECO:0000313" key="2">
    <source>
        <dbReference type="Proteomes" id="UP001438707"/>
    </source>
</evidence>
<comment type="caution">
    <text evidence="1">The sequence shown here is derived from an EMBL/GenBank/DDBJ whole genome shotgun (WGS) entry which is preliminary data.</text>
</comment>
<gene>
    <name evidence="1" type="ORF">WJX74_000145</name>
</gene>
<accession>A0AAW1RYF7</accession>
<evidence type="ECO:0000313" key="1">
    <source>
        <dbReference type="EMBL" id="KAK9838627.1"/>
    </source>
</evidence>